<gene>
    <name evidence="2" type="ORF">GCM10022207_50690</name>
</gene>
<keyword evidence="3" id="KW-1185">Reference proteome</keyword>
<evidence type="ECO:0000313" key="3">
    <source>
        <dbReference type="Proteomes" id="UP001501563"/>
    </source>
</evidence>
<comment type="caution">
    <text evidence="2">The sequence shown here is derived from an EMBL/GenBank/DDBJ whole genome shotgun (WGS) entry which is preliminary data.</text>
</comment>
<dbReference type="Proteomes" id="UP001501563">
    <property type="component" value="Unassembled WGS sequence"/>
</dbReference>
<evidence type="ECO:0000313" key="2">
    <source>
        <dbReference type="EMBL" id="GAA3878176.1"/>
    </source>
</evidence>
<proteinExistence type="predicted"/>
<name>A0ABP7KIB3_9ACTN</name>
<evidence type="ECO:0000256" key="1">
    <source>
        <dbReference type="SAM" id="MobiDB-lite"/>
    </source>
</evidence>
<sequence>MTGGRTVPVRASPTPPVRDVRQIAEGADGAVALSRTGSSGRVGGIRPVSGAGSVDRWRTRVLATGSAGAADVVERRRWKEVSPVRRWPHRGPALPAPRASAETGRSTGCCKPEMRSPVFGDAME</sequence>
<organism evidence="2 3">
    <name type="scientific">Streptomyces lannensis</name>
    <dbReference type="NCBI Taxonomy" id="766498"/>
    <lineage>
        <taxon>Bacteria</taxon>
        <taxon>Bacillati</taxon>
        <taxon>Actinomycetota</taxon>
        <taxon>Actinomycetes</taxon>
        <taxon>Kitasatosporales</taxon>
        <taxon>Streptomycetaceae</taxon>
        <taxon>Streptomyces</taxon>
    </lineage>
</organism>
<accession>A0ABP7KIB3</accession>
<feature type="region of interest" description="Disordered" evidence="1">
    <location>
        <begin position="79"/>
        <end position="124"/>
    </location>
</feature>
<dbReference type="EMBL" id="BAAAZA010000014">
    <property type="protein sequence ID" value="GAA3878176.1"/>
    <property type="molecule type" value="Genomic_DNA"/>
</dbReference>
<protein>
    <submittedName>
        <fullName evidence="2">Uncharacterized protein</fullName>
    </submittedName>
</protein>
<reference evidence="3" key="1">
    <citation type="journal article" date="2019" name="Int. J. Syst. Evol. Microbiol.">
        <title>The Global Catalogue of Microorganisms (GCM) 10K type strain sequencing project: providing services to taxonomists for standard genome sequencing and annotation.</title>
        <authorList>
            <consortium name="The Broad Institute Genomics Platform"/>
            <consortium name="The Broad Institute Genome Sequencing Center for Infectious Disease"/>
            <person name="Wu L."/>
            <person name="Ma J."/>
        </authorList>
    </citation>
    <scope>NUCLEOTIDE SEQUENCE [LARGE SCALE GENOMIC DNA]</scope>
    <source>
        <strain evidence="3">JCM 16578</strain>
    </source>
</reference>